<feature type="compositionally biased region" description="Acidic residues" evidence="6">
    <location>
        <begin position="1700"/>
        <end position="1712"/>
    </location>
</feature>
<protein>
    <recommendedName>
        <fullName evidence="9">ABC-2 type transporter transmembrane domain-containing protein</fullName>
    </recommendedName>
</protein>
<feature type="region of interest" description="Disordered" evidence="6">
    <location>
        <begin position="1698"/>
        <end position="1735"/>
    </location>
</feature>
<feature type="domain" description="ABC-2 type transporter transmembrane" evidence="9">
    <location>
        <begin position="1376"/>
        <end position="1602"/>
    </location>
</feature>
<feature type="transmembrane region" description="Helical" evidence="7">
    <location>
        <begin position="1627"/>
        <end position="1651"/>
    </location>
</feature>
<feature type="transmembrane region" description="Helical" evidence="7">
    <location>
        <begin position="1490"/>
        <end position="1514"/>
    </location>
</feature>
<feature type="transmembrane region" description="Helical" evidence="7">
    <location>
        <begin position="1395"/>
        <end position="1414"/>
    </location>
</feature>
<feature type="chain" id="PRO_5025420969" description="ABC-2 type transporter transmembrane domain-containing protein" evidence="8">
    <location>
        <begin position="38"/>
        <end position="1735"/>
    </location>
</feature>
<feature type="signal peptide" evidence="8">
    <location>
        <begin position="1"/>
        <end position="37"/>
    </location>
</feature>
<feature type="transmembrane region" description="Helical" evidence="7">
    <location>
        <begin position="1526"/>
        <end position="1547"/>
    </location>
</feature>
<dbReference type="Proteomes" id="UP000444721">
    <property type="component" value="Unassembled WGS sequence"/>
</dbReference>
<keyword evidence="4 7" id="KW-1133">Transmembrane helix</keyword>
<dbReference type="RefSeq" id="XP_044559926.1">
    <property type="nucleotide sequence ID" value="XM_044709548.1"/>
</dbReference>
<organism evidence="10 11">
    <name type="scientific">Naegleria fowleri</name>
    <name type="common">Brain eating amoeba</name>
    <dbReference type="NCBI Taxonomy" id="5763"/>
    <lineage>
        <taxon>Eukaryota</taxon>
        <taxon>Discoba</taxon>
        <taxon>Heterolobosea</taxon>
        <taxon>Tetramitia</taxon>
        <taxon>Eutetramitia</taxon>
        <taxon>Vahlkampfiidae</taxon>
        <taxon>Naegleria</taxon>
    </lineage>
</organism>
<accession>A0A6A5BB66</accession>
<comment type="caution">
    <text evidence="10">The sequence shown here is derived from an EMBL/GenBank/DDBJ whole genome shotgun (WGS) entry which is preliminary data.</text>
</comment>
<dbReference type="InterPro" id="IPR050352">
    <property type="entry name" value="ABCG_transporters"/>
</dbReference>
<feature type="region of interest" description="Disordered" evidence="6">
    <location>
        <begin position="491"/>
        <end position="511"/>
    </location>
</feature>
<dbReference type="GO" id="GO:0140359">
    <property type="term" value="F:ABC-type transporter activity"/>
    <property type="evidence" value="ECO:0007669"/>
    <property type="project" value="InterPro"/>
</dbReference>
<dbReference type="Gene3D" id="3.40.50.300">
    <property type="entry name" value="P-loop containing nucleotide triphosphate hydrolases"/>
    <property type="match status" value="1"/>
</dbReference>
<keyword evidence="5 7" id="KW-0472">Membrane</keyword>
<comment type="subcellular location">
    <subcellularLocation>
        <location evidence="1">Membrane</location>
        <topology evidence="1">Multi-pass membrane protein</topology>
    </subcellularLocation>
</comment>
<keyword evidence="11" id="KW-1185">Reference proteome</keyword>
<gene>
    <name evidence="10" type="ORF">FDP41_005966</name>
</gene>
<dbReference type="InterPro" id="IPR013525">
    <property type="entry name" value="ABC2_TM"/>
</dbReference>
<evidence type="ECO:0000313" key="11">
    <source>
        <dbReference type="Proteomes" id="UP000444721"/>
    </source>
</evidence>
<evidence type="ECO:0000256" key="7">
    <source>
        <dbReference type="SAM" id="Phobius"/>
    </source>
</evidence>
<evidence type="ECO:0000256" key="5">
    <source>
        <dbReference type="ARBA" id="ARBA00023136"/>
    </source>
</evidence>
<dbReference type="VEuPathDB" id="AmoebaDB:NF0101550"/>
<dbReference type="PANTHER" id="PTHR48041:SF91">
    <property type="entry name" value="ABC TRANSPORTER G FAMILY MEMBER 28"/>
    <property type="match status" value="1"/>
</dbReference>
<keyword evidence="3 7" id="KW-0812">Transmembrane</keyword>
<dbReference type="OrthoDB" id="439917at2759"/>
<dbReference type="GO" id="GO:0016020">
    <property type="term" value="C:membrane"/>
    <property type="evidence" value="ECO:0007669"/>
    <property type="project" value="UniProtKB-SubCell"/>
</dbReference>
<keyword evidence="8" id="KW-0732">Signal</keyword>
<dbReference type="EMBL" id="VFQX01000048">
    <property type="protein sequence ID" value="KAF0975213.1"/>
    <property type="molecule type" value="Genomic_DNA"/>
</dbReference>
<evidence type="ECO:0000256" key="6">
    <source>
        <dbReference type="SAM" id="MobiDB-lite"/>
    </source>
</evidence>
<dbReference type="Pfam" id="PF01061">
    <property type="entry name" value="ABC2_membrane"/>
    <property type="match status" value="1"/>
</dbReference>
<feature type="transmembrane region" description="Helical" evidence="7">
    <location>
        <begin position="943"/>
        <end position="967"/>
    </location>
</feature>
<evidence type="ECO:0000256" key="8">
    <source>
        <dbReference type="SAM" id="SignalP"/>
    </source>
</evidence>
<dbReference type="SUPFAM" id="SSF52540">
    <property type="entry name" value="P-loop containing nucleoside triphosphate hydrolases"/>
    <property type="match status" value="1"/>
</dbReference>
<dbReference type="VEuPathDB" id="AmoebaDB:FDP41_005966"/>
<evidence type="ECO:0000256" key="1">
    <source>
        <dbReference type="ARBA" id="ARBA00004141"/>
    </source>
</evidence>
<evidence type="ECO:0000256" key="4">
    <source>
        <dbReference type="ARBA" id="ARBA00022989"/>
    </source>
</evidence>
<dbReference type="PANTHER" id="PTHR48041">
    <property type="entry name" value="ABC TRANSPORTER G FAMILY MEMBER 28"/>
    <property type="match status" value="1"/>
</dbReference>
<dbReference type="GeneID" id="68113184"/>
<proteinExistence type="predicted"/>
<name>A0A6A5BB66_NAEFO</name>
<evidence type="ECO:0000259" key="9">
    <source>
        <dbReference type="Pfam" id="PF01061"/>
    </source>
</evidence>
<dbReference type="VEuPathDB" id="AmoebaDB:NfTy_043750"/>
<keyword evidence="2" id="KW-0813">Transport</keyword>
<evidence type="ECO:0000256" key="3">
    <source>
        <dbReference type="ARBA" id="ARBA00022692"/>
    </source>
</evidence>
<reference evidence="10 11" key="1">
    <citation type="journal article" date="2019" name="Sci. Rep.">
        <title>Nanopore sequencing improves the draft genome of the human pathogenic amoeba Naegleria fowleri.</title>
        <authorList>
            <person name="Liechti N."/>
            <person name="Schurch N."/>
            <person name="Bruggmann R."/>
            <person name="Wittwer M."/>
        </authorList>
    </citation>
    <scope>NUCLEOTIDE SEQUENCE [LARGE SCALE GENOMIC DNA]</scope>
    <source>
        <strain evidence="10 11">ATCC 30894</strain>
    </source>
</reference>
<evidence type="ECO:0000313" key="10">
    <source>
        <dbReference type="EMBL" id="KAF0975213.1"/>
    </source>
</evidence>
<feature type="transmembrane region" description="Helical" evidence="7">
    <location>
        <begin position="1446"/>
        <end position="1469"/>
    </location>
</feature>
<evidence type="ECO:0000256" key="2">
    <source>
        <dbReference type="ARBA" id="ARBA00022448"/>
    </source>
</evidence>
<sequence>MRMNKRSQKFGWNRILTVVPPLILLLLLLNLFFLSDATYQQQQPPPPSWCQKLLAQQTAESFSLCSTSSSSSSSSTTSLNTVSWCSQQNFKSSQPITFRDNDIFNCADDRSKCLSKLIGSNQQFLITMTNDNYICMKDVSGDNNMKLLREVFNPNNGSVSQIVDESATSPENTRCYHVTGVKPVEMGTTTLSEVLIVLTNQYVFAISMDTEKVVGSAVIRNTAIQKMIERPTLMAVAKNSNNDALIYVVTADQKLNSYTLTIANGVLSLTDNQKSMDLRSSNLMGNSEVVQDFQAISYKDAATSTMMVMSYGPISATDSKPSTSGLLIFKAGKLTIRKWTFSEKTLEKKIFGFTHGTFDATYSDNADCHPIATSRALLFIASPSQINLIQLYDRDLADELDLTSKKTLVYTHSVTGENIYSVAGFSECYGDRAKKSQMIWMVVAFASSSGTPNGGLVSILLPEAASIDVATTTDVDALGISSSTACPTVWDGSNEPQYRPSGSSSSSCTKRPRTVMKALSGTTALPSRITVGMYRTSSDVKTSPPNAANSFYHVLFVAMRESIEVYLFQEKACQDSTSTNGFTVPFVNTLASVLYSDAKVNDISVSSNAQHVFAVLGRKAFDIDGRTRLDDICKLLNSANPPSALSSFTEICKKYPTKYNAFDFIGYYSMCNGGFNCPRFGDSGDMITNSITTNAPVVSISPGNHVIRPTIVYACEKGYYCPDTKDGRRRICPVGFKCNSEQLVAPVKCSISSDYSKTCEVEGSIDETRCPDGKVCVNPMMSLYVPPGYFTRESRSSLFACRNGQYCPLGTQGSDKNGAFIVNACPALNYCSNTYSVTPTPCLQQVGNKTQYCPLGTFGDGEHLCPPGYYCPSLTQKVLCEDGYYCPEGTKEPVACTAGNYCPTTSSMLLCPSGYYCAVGSTYPKRCQWFAYCAQGSVKQQSFYLGILLMFLVVILVLIVFIVARCITSSYKKKKMKQKKMKQEKEIQGQNALTMVGLNIANFISGNEPLNQYDSNTGGIVNEPPFSKKNFTIDYSFEDLSYVRKKSEEVIFEGATGRIYHGRTTCIIGVNYEASLALLHTLAGRHHFGFVHGKILVNEQLKDPHEFRNVISLAPKQLNMAKELKVHELLRFSGHARLPSHYTYSQVGRRVEKTCKVLGIENFMYDSIGSTKKHGLDEDLRVFVNLAVEMVSDPVCLFIENPFDEISLERKKFLCKALKTAAESGMTVVVTMDRPRNDIFQLFDDCIILGKTGSVVYNGPTKDALRFFEEIGFKCPNYANPPDFFIDVCLGNVERPGDPNFEPERLLHLWDLKKEENFKKWAKSRAGKDILDASSQTPQEEEDDEIGAQVIDPHQVLVNSEVARERQRKPIGFLGQYLLFSLRALLQLTRHYKGVFFDFFFHFVLATIIGAFYFNMDFQGPMSDTLQKLCPTFISNQCALPRVDRIAPMSIITVSAIAIAAMQSSLKCFGADKDLYRREAENGINKMSYFLGKLTGEIPSLLIYPLVFVTFWYILVNPEAEFYTYYGLFLLYEIVFSTLGYFISVFVQRTHAEFVGVIYILLSALLGGVQPTVRLMTKEWYSLILVCLSPVRWGVELMYTVEIRKYQESNQNVQSALDNYGFSYRAFFLSPVILICISIIFLVMCFIGLVFRDPQAVERMKTLTRVYIRKGKRRLKRLKSERKNTGEYVFQHESEIQVLQDEESESDEDDELLLAQDQDNYQPPAIESITEVQQQ</sequence>
<feature type="transmembrane region" description="Helical" evidence="7">
    <location>
        <begin position="1554"/>
        <end position="1573"/>
    </location>
</feature>
<dbReference type="SMART" id="SM01411">
    <property type="entry name" value="Ephrin_rec_like"/>
    <property type="match status" value="2"/>
</dbReference>
<dbReference type="InterPro" id="IPR027417">
    <property type="entry name" value="P-loop_NTPase"/>
</dbReference>